<accession>A0A6J5P7M7</accession>
<reference evidence="2" key="1">
    <citation type="submission" date="2020-04" db="EMBL/GenBank/DDBJ databases">
        <authorList>
            <person name="Chiriac C."/>
            <person name="Salcher M."/>
            <person name="Ghai R."/>
            <person name="Kavagutti S V."/>
        </authorList>
    </citation>
    <scope>NUCLEOTIDE SEQUENCE</scope>
</reference>
<evidence type="ECO:0000256" key="1">
    <source>
        <dbReference type="SAM" id="MobiDB-lite"/>
    </source>
</evidence>
<name>A0A6J5P7M7_9CAUD</name>
<organism evidence="2">
    <name type="scientific">uncultured Caudovirales phage</name>
    <dbReference type="NCBI Taxonomy" id="2100421"/>
    <lineage>
        <taxon>Viruses</taxon>
        <taxon>Duplodnaviria</taxon>
        <taxon>Heunggongvirae</taxon>
        <taxon>Uroviricota</taxon>
        <taxon>Caudoviricetes</taxon>
        <taxon>Peduoviridae</taxon>
        <taxon>Maltschvirus</taxon>
        <taxon>Maltschvirus maltsch</taxon>
    </lineage>
</organism>
<gene>
    <name evidence="2" type="ORF">UFOVP858_3</name>
</gene>
<sequence length="76" mass="8686">MLRAGFGVEDITIKVSKMGLHISDTIVRHEVSRLRESGELMNVLALEWRSHGKVIRKDERSGDHQQEKPPEEGDHL</sequence>
<feature type="region of interest" description="Disordered" evidence="1">
    <location>
        <begin position="55"/>
        <end position="76"/>
    </location>
</feature>
<protein>
    <submittedName>
        <fullName evidence="2">Uncharacterized protein</fullName>
    </submittedName>
</protein>
<evidence type="ECO:0000313" key="2">
    <source>
        <dbReference type="EMBL" id="CAB4167072.1"/>
    </source>
</evidence>
<proteinExistence type="predicted"/>
<dbReference type="EMBL" id="LR796806">
    <property type="protein sequence ID" value="CAB4167072.1"/>
    <property type="molecule type" value="Genomic_DNA"/>
</dbReference>